<comment type="caution">
    <text evidence="1">The sequence shown here is derived from an EMBL/GenBank/DDBJ whole genome shotgun (WGS) entry which is preliminary data.</text>
</comment>
<dbReference type="EMBL" id="SGVY01000007">
    <property type="protein sequence ID" value="TFH83291.1"/>
    <property type="molecule type" value="Genomic_DNA"/>
</dbReference>
<evidence type="ECO:0008006" key="3">
    <source>
        <dbReference type="Google" id="ProtNLM"/>
    </source>
</evidence>
<proteinExistence type="predicted"/>
<sequence length="239" mass="26493">MVIARLIKEKLSSTPAGVVLTTRDFGVEMRYQPALAKALNRLVLQGELQKIAKGKYYIPKKTIFGNLKPADSELVKDFLEQNGKIVGYITGTAAFAAMGLTTQISSSILVGTNKYRRPITRNGVKISFLLQENAITSSNIPLLRILDALRLIKDIPATSPDDCVMNICKAINVLSMEQKRELAELSLAYTPYVRALLGAIYENMELETETISKTLNGVTSYKLPISNKVLSNKRNWNII</sequence>
<dbReference type="AlphaFoldDB" id="A0A4Y8VSS9"/>
<dbReference type="GeneID" id="302994504"/>
<name>A0A4Y8VSS9_9BACT</name>
<dbReference type="Pfam" id="PF19570">
    <property type="entry name" value="DUF6088"/>
    <property type="match status" value="1"/>
</dbReference>
<reference evidence="1 2" key="1">
    <citation type="submission" date="2019-02" db="EMBL/GenBank/DDBJ databases">
        <title>Draft Genome Sequence of the Prevotella sp. BCRC 81118, Isolated from Human Feces.</title>
        <authorList>
            <person name="Huang C.-H."/>
        </authorList>
    </citation>
    <scope>NUCLEOTIDE SEQUENCE [LARGE SCALE GENOMIC DNA]</scope>
    <source>
        <strain evidence="1 2">BCRC 81118</strain>
    </source>
</reference>
<gene>
    <name evidence="1" type="ORF">EXN75_04225</name>
</gene>
<protein>
    <recommendedName>
        <fullName evidence="3">Type IV toxin-antitoxin system AbiEi family antitoxin domain-containing protein</fullName>
    </recommendedName>
</protein>
<evidence type="ECO:0000313" key="1">
    <source>
        <dbReference type="EMBL" id="TFH83291.1"/>
    </source>
</evidence>
<dbReference type="Proteomes" id="UP000297872">
    <property type="component" value="Unassembled WGS sequence"/>
</dbReference>
<dbReference type="OrthoDB" id="9798200at2"/>
<dbReference type="InterPro" id="IPR045738">
    <property type="entry name" value="DUF6088"/>
</dbReference>
<evidence type="ECO:0000313" key="2">
    <source>
        <dbReference type="Proteomes" id="UP000297872"/>
    </source>
</evidence>
<keyword evidence="2" id="KW-1185">Reference proteome</keyword>
<organism evidence="1 2">
    <name type="scientific">Segatella hominis</name>
    <dbReference type="NCBI Taxonomy" id="2518605"/>
    <lineage>
        <taxon>Bacteria</taxon>
        <taxon>Pseudomonadati</taxon>
        <taxon>Bacteroidota</taxon>
        <taxon>Bacteroidia</taxon>
        <taxon>Bacteroidales</taxon>
        <taxon>Prevotellaceae</taxon>
        <taxon>Segatella</taxon>
    </lineage>
</organism>
<dbReference type="RefSeq" id="WP_134842892.1">
    <property type="nucleotide sequence ID" value="NZ_SGVY01000007.1"/>
</dbReference>
<accession>A0A4Y8VSS9</accession>